<gene>
    <name evidence="2" type="ORF">Dalu01_02329</name>
</gene>
<keyword evidence="3" id="KW-1185">Reference proteome</keyword>
<dbReference type="SUPFAM" id="SSF160246">
    <property type="entry name" value="EspE N-terminal domain-like"/>
    <property type="match status" value="2"/>
</dbReference>
<evidence type="ECO:0000259" key="1">
    <source>
        <dbReference type="Pfam" id="PF05157"/>
    </source>
</evidence>
<feature type="domain" description="Type II secretion system protein GspE N-terminal" evidence="1">
    <location>
        <begin position="214"/>
        <end position="285"/>
    </location>
</feature>
<evidence type="ECO:0000313" key="3">
    <source>
        <dbReference type="Proteomes" id="UP001404956"/>
    </source>
</evidence>
<evidence type="ECO:0000313" key="2">
    <source>
        <dbReference type="EMBL" id="GAA5533921.1"/>
    </source>
</evidence>
<proteinExistence type="predicted"/>
<organism evidence="2 3">
    <name type="scientific">Deinococcus aluminii</name>
    <dbReference type="NCBI Taxonomy" id="1656885"/>
    <lineage>
        <taxon>Bacteria</taxon>
        <taxon>Thermotogati</taxon>
        <taxon>Deinococcota</taxon>
        <taxon>Deinococci</taxon>
        <taxon>Deinococcales</taxon>
        <taxon>Deinococcaceae</taxon>
        <taxon>Deinococcus</taxon>
    </lineage>
</organism>
<dbReference type="EMBL" id="BAABRV010000005">
    <property type="protein sequence ID" value="GAA5533921.1"/>
    <property type="molecule type" value="Genomic_DNA"/>
</dbReference>
<reference evidence="2 3" key="1">
    <citation type="submission" date="2024-02" db="EMBL/GenBank/DDBJ databases">
        <title>Deinococcus aluminii NBRC 112889.</title>
        <authorList>
            <person name="Ichikawa N."/>
            <person name="Katano-Makiyama Y."/>
            <person name="Hidaka K."/>
        </authorList>
    </citation>
    <scope>NUCLEOTIDE SEQUENCE [LARGE SCALE GENOMIC DNA]</scope>
    <source>
        <strain evidence="2 3">NBRC 112889</strain>
    </source>
</reference>
<dbReference type="RefSeq" id="WP_345454776.1">
    <property type="nucleotide sequence ID" value="NZ_BAABRV010000005.1"/>
</dbReference>
<comment type="caution">
    <text evidence="2">The sequence shown here is derived from an EMBL/GenBank/DDBJ whole genome shotgun (WGS) entry which is preliminary data.</text>
</comment>
<dbReference type="InterPro" id="IPR007831">
    <property type="entry name" value="T2SS_GspE_N"/>
</dbReference>
<sequence length="291" mass="31912">MDDLLDLLHEEGLVTAEEADAALTAQQTLGGSWLRCLERISDEPSGLWQRLARLHGRTVYPSLNAVETLEEAIRTPQGAEPILTRELALMHLTLAQRREGELLRLLTPDPFLDLAGTPLWARAAEVSPTGRGQLTCAVLPPALYRQAVRLTYPEGLAGPLDLSSRLALTGLVPTRLLLPYQGREDQAVDAGLISEDDYASALAAHLGLPLYAHRPPALTDNVLPEGTLRLHQLYPLEAREDGSLIVLTAAPPDPTLTLHLQRLSGQRITFEITTRTVVRSLLQKRGPHVHH</sequence>
<accession>A0ABP9XHB3</accession>
<dbReference type="Pfam" id="PF05157">
    <property type="entry name" value="MshEN"/>
    <property type="match status" value="1"/>
</dbReference>
<dbReference type="InterPro" id="IPR037257">
    <property type="entry name" value="T2SS_E_N_sf"/>
</dbReference>
<dbReference type="Proteomes" id="UP001404956">
    <property type="component" value="Unassembled WGS sequence"/>
</dbReference>
<name>A0ABP9XHB3_9DEIO</name>
<protein>
    <recommendedName>
        <fullName evidence="1">Type II secretion system protein GspE N-terminal domain-containing protein</fullName>
    </recommendedName>
</protein>